<dbReference type="Gene3D" id="3.40.50.10990">
    <property type="entry name" value="GTP cyclohydrolase II"/>
    <property type="match status" value="1"/>
</dbReference>
<feature type="binding site" evidence="14">
    <location>
        <position position="27"/>
    </location>
    <ligand>
        <name>Mg(2+)</name>
        <dbReference type="ChEBI" id="CHEBI:18420"/>
        <label>2</label>
    </ligand>
</feature>
<evidence type="ECO:0000259" key="15">
    <source>
        <dbReference type="Pfam" id="PF00925"/>
    </source>
</evidence>
<feature type="site" description="Essential for catalytic activity" evidence="14">
    <location>
        <position position="125"/>
    </location>
</feature>
<name>A0A8D5G9W6_9PROT</name>
<evidence type="ECO:0000256" key="12">
    <source>
        <dbReference type="ARBA" id="ARBA00023211"/>
    </source>
</evidence>
<feature type="binding site" evidence="14">
    <location>
        <begin position="26"/>
        <end position="27"/>
    </location>
    <ligand>
        <name>D-ribulose 5-phosphate</name>
        <dbReference type="ChEBI" id="CHEBI:58121"/>
    </ligand>
</feature>
<protein>
    <recommendedName>
        <fullName evidence="8 14">3,4-dihydroxy-2-butanone 4-phosphate synthase</fullName>
        <shortName evidence="14">DHBP synthase</shortName>
        <ecNumber evidence="7 14">4.1.99.12</ecNumber>
    </recommendedName>
</protein>
<dbReference type="Pfam" id="PF00926">
    <property type="entry name" value="DHBP_synthase"/>
    <property type="match status" value="1"/>
</dbReference>
<dbReference type="NCBIfam" id="TIGR00506">
    <property type="entry name" value="ribB"/>
    <property type="match status" value="1"/>
</dbReference>
<proteinExistence type="inferred from homology"/>
<evidence type="ECO:0000256" key="4">
    <source>
        <dbReference type="ARBA" id="ARBA00004904"/>
    </source>
</evidence>
<dbReference type="Proteomes" id="UP000826722">
    <property type="component" value="Chromosome"/>
</dbReference>
<feature type="binding site" evidence="14">
    <location>
        <position position="142"/>
    </location>
    <ligand>
        <name>Mg(2+)</name>
        <dbReference type="ChEBI" id="CHEBI:18420"/>
        <label>2</label>
    </ligand>
</feature>
<dbReference type="InterPro" id="IPR017945">
    <property type="entry name" value="DHBP_synth_RibB-like_a/b_dom"/>
</dbReference>
<comment type="similarity">
    <text evidence="5">In the N-terminal section; belongs to the DHBP synthase family.</text>
</comment>
<organism evidence="16 17">
    <name type="scientific">Methyloradius palustris</name>
    <dbReference type="NCBI Taxonomy" id="2778876"/>
    <lineage>
        <taxon>Bacteria</taxon>
        <taxon>Pseudomonadati</taxon>
        <taxon>Pseudomonadota</taxon>
        <taxon>Betaproteobacteria</taxon>
        <taxon>Nitrosomonadales</taxon>
        <taxon>Methylophilaceae</taxon>
        <taxon>Methyloradius</taxon>
    </lineage>
</organism>
<keyword evidence="11 14" id="KW-0460">Magnesium</keyword>
<dbReference type="GO" id="GO:0030145">
    <property type="term" value="F:manganese ion binding"/>
    <property type="evidence" value="ECO:0007669"/>
    <property type="project" value="UniProtKB-UniRule"/>
</dbReference>
<evidence type="ECO:0000256" key="11">
    <source>
        <dbReference type="ARBA" id="ARBA00022842"/>
    </source>
</evidence>
<dbReference type="InterPro" id="IPR000422">
    <property type="entry name" value="DHBP_synthase_RibB"/>
</dbReference>
<dbReference type="NCBIfam" id="NF010626">
    <property type="entry name" value="PRK14019.1"/>
    <property type="match status" value="1"/>
</dbReference>
<comment type="cofactor">
    <cofactor evidence="14">
        <name>Mg(2+)</name>
        <dbReference type="ChEBI" id="CHEBI:18420"/>
    </cofactor>
    <cofactor evidence="14">
        <name>Mn(2+)</name>
        <dbReference type="ChEBI" id="CHEBI:29035"/>
    </cofactor>
    <text evidence="14">Binds 2 divalent metal cations per subunit. Magnesium or manganese.</text>
</comment>
<sequence>MISSTAEIIEDIRLGRMVILVDEEDRENEGDLVLAAEFATPEHINFMARFGRGLICLTLTEERCQQLELPPMVQKNGAQLGTAFTISIEAATGVTTGISAADRARTIQVAVAKNASAKDIVSPGHIFPLSAEDGGVLVRAGHTEAGCDLAALAGLEPASVICEILKDDGNMARLPDLIEFGRQHQIKIGTIADLIRYRSQHESLVVRAAERTIQTPYGEMRLIAYADKIANETHLALVKGTPSADKETLVRVHEPLSVFDLLDSSSNSHSWNTLKAMQAIQKADAGVIVLLQRNENSMDLIHRIQQADEPIRIKQDLRNYGIGSQILVDLGVGKMRLMATPRKMPSMVGFGLEITGYLEAE</sequence>
<dbReference type="GO" id="GO:0005829">
    <property type="term" value="C:cytosol"/>
    <property type="evidence" value="ECO:0007669"/>
    <property type="project" value="TreeGrafter"/>
</dbReference>
<evidence type="ECO:0000256" key="2">
    <source>
        <dbReference type="ARBA" id="ARBA00001936"/>
    </source>
</evidence>
<dbReference type="GO" id="GO:0008686">
    <property type="term" value="F:3,4-dihydroxy-2-butanone-4-phosphate synthase activity"/>
    <property type="evidence" value="ECO:0007669"/>
    <property type="project" value="UniProtKB-UniRule"/>
</dbReference>
<comment type="pathway">
    <text evidence="4 14">Cofactor biosynthesis; riboflavin biosynthesis; 2-hydroxy-3-oxobutyl phosphate from D-ribulose 5-phosphate: step 1/1.</text>
</comment>
<feature type="binding site" evidence="14">
    <location>
        <begin position="139"/>
        <end position="143"/>
    </location>
    <ligand>
        <name>D-ribulose 5-phosphate</name>
        <dbReference type="ChEBI" id="CHEBI:58121"/>
    </ligand>
</feature>
<dbReference type="AlphaFoldDB" id="A0A8D5G9W6"/>
<keyword evidence="10 14" id="KW-0479">Metal-binding</keyword>
<dbReference type="UniPathway" id="UPA00275">
    <property type="reaction ID" value="UER00399"/>
</dbReference>
<comment type="function">
    <text evidence="3 14">Catalyzes the conversion of D-ribulose 5-phosphate to formate and 3,4-dihydroxy-2-butanone 4-phosphate.</text>
</comment>
<evidence type="ECO:0000256" key="10">
    <source>
        <dbReference type="ARBA" id="ARBA00022723"/>
    </source>
</evidence>
<feature type="domain" description="GTP cyclohydrolase II" evidence="15">
    <location>
        <begin position="208"/>
        <end position="358"/>
    </location>
</feature>
<evidence type="ECO:0000256" key="7">
    <source>
        <dbReference type="ARBA" id="ARBA00012153"/>
    </source>
</evidence>
<dbReference type="GO" id="GO:0003935">
    <property type="term" value="F:GTP cyclohydrolase II activity"/>
    <property type="evidence" value="ECO:0007669"/>
    <property type="project" value="TreeGrafter"/>
</dbReference>
<comment type="similarity">
    <text evidence="6">In the C-terminal section; belongs to the GTP cyclohydrolase II family.</text>
</comment>
<evidence type="ECO:0000256" key="5">
    <source>
        <dbReference type="ARBA" id="ARBA00005520"/>
    </source>
</evidence>
<dbReference type="PIRSF" id="PIRSF001259">
    <property type="entry name" value="RibA"/>
    <property type="match status" value="1"/>
</dbReference>
<comment type="similarity">
    <text evidence="14">Belongs to the DHBP synthase family.</text>
</comment>
<dbReference type="InterPro" id="IPR032677">
    <property type="entry name" value="GTP_cyclohydro_II"/>
</dbReference>
<dbReference type="PANTHER" id="PTHR21327">
    <property type="entry name" value="GTP CYCLOHYDROLASE II-RELATED"/>
    <property type="match status" value="1"/>
</dbReference>
<dbReference type="Pfam" id="PF00925">
    <property type="entry name" value="GTP_cyclohydro2"/>
    <property type="match status" value="1"/>
</dbReference>
<accession>A0A8D5G9W6</accession>
<evidence type="ECO:0000256" key="3">
    <source>
        <dbReference type="ARBA" id="ARBA00002284"/>
    </source>
</evidence>
<evidence type="ECO:0000313" key="17">
    <source>
        <dbReference type="Proteomes" id="UP000826722"/>
    </source>
</evidence>
<reference evidence="16" key="1">
    <citation type="journal article" date="2021" name="Arch. Microbiol.">
        <title>Methyloradius palustris gen. nov., sp. nov., a methanol-oxidizing bacterium isolated from snow.</title>
        <authorList>
            <person name="Miyadera T."/>
            <person name="Kojima H."/>
            <person name="Fukui M."/>
        </authorList>
    </citation>
    <scope>NUCLEOTIDE SEQUENCE</scope>
    <source>
        <strain evidence="16">Zm11</strain>
    </source>
</reference>
<evidence type="ECO:0000256" key="6">
    <source>
        <dbReference type="ARBA" id="ARBA00008976"/>
    </source>
</evidence>
<dbReference type="RefSeq" id="WP_221763793.1">
    <property type="nucleotide sequence ID" value="NZ_AP024110.1"/>
</dbReference>
<dbReference type="SUPFAM" id="SSF142695">
    <property type="entry name" value="RibA-like"/>
    <property type="match status" value="1"/>
</dbReference>
<dbReference type="GO" id="GO:0009231">
    <property type="term" value="P:riboflavin biosynthetic process"/>
    <property type="evidence" value="ECO:0007669"/>
    <property type="project" value="UniProtKB-UniRule"/>
</dbReference>
<comment type="cofactor">
    <cofactor evidence="2">
        <name>Mn(2+)</name>
        <dbReference type="ChEBI" id="CHEBI:29035"/>
    </cofactor>
</comment>
<evidence type="ECO:0000313" key="16">
    <source>
        <dbReference type="EMBL" id="BCM25731.1"/>
    </source>
</evidence>
<comment type="subunit">
    <text evidence="14">Homodimer.</text>
</comment>
<comment type="catalytic activity">
    <reaction evidence="1 14">
        <text>D-ribulose 5-phosphate = (2S)-2-hydroxy-3-oxobutyl phosphate + formate + H(+)</text>
        <dbReference type="Rhea" id="RHEA:18457"/>
        <dbReference type="ChEBI" id="CHEBI:15378"/>
        <dbReference type="ChEBI" id="CHEBI:15740"/>
        <dbReference type="ChEBI" id="CHEBI:58121"/>
        <dbReference type="ChEBI" id="CHEBI:58830"/>
        <dbReference type="EC" id="4.1.99.12"/>
    </reaction>
</comment>
<dbReference type="PANTHER" id="PTHR21327:SF34">
    <property type="entry name" value="3,4-DIHYDROXY-2-BUTANONE 4-PHOSPHATE SYNTHASE"/>
    <property type="match status" value="1"/>
</dbReference>
<evidence type="ECO:0000256" key="1">
    <source>
        <dbReference type="ARBA" id="ARBA00000141"/>
    </source>
</evidence>
<dbReference type="EC" id="4.1.99.12" evidence="7 14"/>
<feature type="binding site" evidence="14">
    <location>
        <position position="27"/>
    </location>
    <ligand>
        <name>Mg(2+)</name>
        <dbReference type="ChEBI" id="CHEBI:18420"/>
        <label>1</label>
    </ligand>
</feature>
<evidence type="ECO:0000256" key="9">
    <source>
        <dbReference type="ARBA" id="ARBA00022619"/>
    </source>
</evidence>
<feature type="site" description="Essential for catalytic activity" evidence="14">
    <location>
        <position position="163"/>
    </location>
</feature>
<keyword evidence="9 14" id="KW-0686">Riboflavin biosynthesis</keyword>
<dbReference type="Gene3D" id="3.90.870.10">
    <property type="entry name" value="DHBP synthase"/>
    <property type="match status" value="1"/>
</dbReference>
<gene>
    <name evidence="14 16" type="primary">ribB</name>
    <name evidence="16" type="ORF">ZMTM_19900</name>
</gene>
<feature type="binding site" evidence="14">
    <location>
        <position position="31"/>
    </location>
    <ligand>
        <name>D-ribulose 5-phosphate</name>
        <dbReference type="ChEBI" id="CHEBI:58121"/>
    </ligand>
</feature>
<dbReference type="KEGG" id="mpau:ZMTM_19900"/>
<dbReference type="GO" id="GO:0000287">
    <property type="term" value="F:magnesium ion binding"/>
    <property type="evidence" value="ECO:0007669"/>
    <property type="project" value="UniProtKB-UniRule"/>
</dbReference>
<dbReference type="FunFam" id="3.90.870.10:FF:000001">
    <property type="entry name" value="Riboflavin biosynthesis protein RibBA"/>
    <property type="match status" value="1"/>
</dbReference>
<evidence type="ECO:0000256" key="8">
    <source>
        <dbReference type="ARBA" id="ARBA00018836"/>
    </source>
</evidence>
<dbReference type="InterPro" id="IPR036144">
    <property type="entry name" value="RibA-like_sf"/>
</dbReference>
<keyword evidence="12 14" id="KW-0464">Manganese</keyword>
<dbReference type="SUPFAM" id="SSF55821">
    <property type="entry name" value="YrdC/RibB"/>
    <property type="match status" value="1"/>
</dbReference>
<keyword evidence="17" id="KW-1185">Reference proteome</keyword>
<evidence type="ECO:0000256" key="13">
    <source>
        <dbReference type="ARBA" id="ARBA00023239"/>
    </source>
</evidence>
<keyword evidence="13 14" id="KW-0456">Lyase</keyword>
<dbReference type="HAMAP" id="MF_00180">
    <property type="entry name" value="RibB"/>
    <property type="match status" value="1"/>
</dbReference>
<evidence type="ECO:0000256" key="14">
    <source>
        <dbReference type="HAMAP-Rule" id="MF_00180"/>
    </source>
</evidence>
<dbReference type="EMBL" id="AP024110">
    <property type="protein sequence ID" value="BCM25731.1"/>
    <property type="molecule type" value="Genomic_DNA"/>
</dbReference>